<evidence type="ECO:0000313" key="7">
    <source>
        <dbReference type="EMBL" id="JAP99259.1"/>
    </source>
</evidence>
<keyword evidence="4" id="KW-1133">Transmembrane helix</keyword>
<name>A0A0A9ZCZ7_LYGHE</name>
<reference evidence="7" key="3">
    <citation type="journal article" date="2016" name="Gigascience">
        <title>De novo construction of an expanded transcriptome assembly for the western tarnished plant bug, Lygus hesperus.</title>
        <authorList>
            <person name="Tassone E.E."/>
            <person name="Geib S.M."/>
            <person name="Hall B."/>
            <person name="Fabrick J.A."/>
            <person name="Brent C.S."/>
            <person name="Hull J.J."/>
        </authorList>
    </citation>
    <scope>NUCLEOTIDE SEQUENCE</scope>
</reference>
<dbReference type="EMBL" id="GBHO01002386">
    <property type="protein sequence ID" value="JAG41218.1"/>
    <property type="molecule type" value="Transcribed_RNA"/>
</dbReference>
<dbReference type="GO" id="GO:0005783">
    <property type="term" value="C:endoplasmic reticulum"/>
    <property type="evidence" value="ECO:0007669"/>
    <property type="project" value="TreeGrafter"/>
</dbReference>
<keyword evidence="4" id="KW-0812">Transmembrane</keyword>
<comment type="similarity">
    <text evidence="2">Belongs to the ERGIC family.</text>
</comment>
<accession>A0A0A9ZCZ7</accession>
<evidence type="ECO:0000259" key="5">
    <source>
        <dbReference type="Pfam" id="PF07970"/>
    </source>
</evidence>
<proteinExistence type="inferred from homology"/>
<evidence type="ECO:0000313" key="6">
    <source>
        <dbReference type="EMBL" id="JAG41218.1"/>
    </source>
</evidence>
<reference evidence="6" key="1">
    <citation type="journal article" date="2014" name="PLoS ONE">
        <title>Transcriptome-Based Identification of ABC Transporters in the Western Tarnished Plant Bug Lygus hesperus.</title>
        <authorList>
            <person name="Hull J.J."/>
            <person name="Chaney K."/>
            <person name="Geib S.M."/>
            <person name="Fabrick J.A."/>
            <person name="Brent C.S."/>
            <person name="Walsh D."/>
            <person name="Lavine L.C."/>
        </authorList>
    </citation>
    <scope>NUCLEOTIDE SEQUENCE</scope>
</reference>
<comment type="subcellular location">
    <subcellularLocation>
        <location evidence="1">Golgi apparatus</location>
        <location evidence="1">cis-Golgi network membrane</location>
        <topology evidence="1">Multi-pass membrane protein</topology>
    </subcellularLocation>
</comment>
<dbReference type="AlphaFoldDB" id="A0A0A9ZCZ7"/>
<feature type="transmembrane region" description="Helical" evidence="4">
    <location>
        <begin position="121"/>
        <end position="143"/>
    </location>
</feature>
<dbReference type="InterPro" id="IPR045888">
    <property type="entry name" value="Erv"/>
</dbReference>
<evidence type="ECO:0000256" key="1">
    <source>
        <dbReference type="ARBA" id="ARBA00004257"/>
    </source>
</evidence>
<evidence type="ECO:0000256" key="4">
    <source>
        <dbReference type="SAM" id="Phobius"/>
    </source>
</evidence>
<dbReference type="GO" id="GO:0030134">
    <property type="term" value="C:COPII-coated ER to Golgi transport vesicle"/>
    <property type="evidence" value="ECO:0007669"/>
    <property type="project" value="TreeGrafter"/>
</dbReference>
<dbReference type="PANTHER" id="PTHR10984:SF25">
    <property type="entry name" value="ENDOPLASMIC RETICULUM-GOLGI INTERMEDIATE COMPARTMENT PROTEIN 3"/>
    <property type="match status" value="1"/>
</dbReference>
<keyword evidence="4" id="KW-0472">Membrane</keyword>
<dbReference type="EMBL" id="GDHC01019369">
    <property type="protein sequence ID" value="JAP99259.1"/>
    <property type="molecule type" value="Transcribed_RNA"/>
</dbReference>
<sequence length="160" mass="17996">MSHTIHTLRFGKSFGESYKPLDGYARSTAELADNNVVPSNAMFTYYAKVVPTLYSDPSHGEPFMTNQFSVTEHQKAMGSNIDPEALRSDKKPLYNSAVILFYELSPIMVHSILHWQPFLHFVTQLCAILGGIFTVAGIVDRLIYGTVQHVQRKVELGKFN</sequence>
<evidence type="ECO:0000256" key="3">
    <source>
        <dbReference type="ARBA" id="ARBA00040493"/>
    </source>
</evidence>
<dbReference type="Pfam" id="PF07970">
    <property type="entry name" value="COPIIcoated_ERV"/>
    <property type="match status" value="1"/>
</dbReference>
<evidence type="ECO:0000256" key="2">
    <source>
        <dbReference type="ARBA" id="ARBA00005648"/>
    </source>
</evidence>
<reference evidence="6" key="2">
    <citation type="submission" date="2014-07" db="EMBL/GenBank/DDBJ databases">
        <authorList>
            <person name="Hull J."/>
        </authorList>
    </citation>
    <scope>NUCLEOTIDE SEQUENCE</scope>
</reference>
<organism evidence="6">
    <name type="scientific">Lygus hesperus</name>
    <name type="common">Western plant bug</name>
    <dbReference type="NCBI Taxonomy" id="30085"/>
    <lineage>
        <taxon>Eukaryota</taxon>
        <taxon>Metazoa</taxon>
        <taxon>Ecdysozoa</taxon>
        <taxon>Arthropoda</taxon>
        <taxon>Hexapoda</taxon>
        <taxon>Insecta</taxon>
        <taxon>Pterygota</taxon>
        <taxon>Neoptera</taxon>
        <taxon>Paraneoptera</taxon>
        <taxon>Hemiptera</taxon>
        <taxon>Heteroptera</taxon>
        <taxon>Panheteroptera</taxon>
        <taxon>Cimicomorpha</taxon>
        <taxon>Miridae</taxon>
        <taxon>Mirini</taxon>
        <taxon>Lygus</taxon>
    </lineage>
</organism>
<gene>
    <name evidence="6" type="primary">ergic3_0</name>
    <name evidence="7" type="synonym">ergic3_2</name>
    <name evidence="6" type="ORF">CM83_16649</name>
    <name evidence="7" type="ORF">g.27969</name>
</gene>
<dbReference type="PANTHER" id="PTHR10984">
    <property type="entry name" value="ENDOPLASMIC RETICULUM-GOLGI INTERMEDIATE COMPARTMENT PROTEIN"/>
    <property type="match status" value="1"/>
</dbReference>
<feature type="domain" description="Endoplasmic reticulum vesicle transporter C-terminal" evidence="5">
    <location>
        <begin position="1"/>
        <end position="140"/>
    </location>
</feature>
<dbReference type="GO" id="GO:0005794">
    <property type="term" value="C:Golgi apparatus"/>
    <property type="evidence" value="ECO:0007669"/>
    <property type="project" value="UniProtKB-SubCell"/>
</dbReference>
<protein>
    <recommendedName>
        <fullName evidence="3">Endoplasmic reticulum-Golgi intermediate compartment protein 3</fullName>
    </recommendedName>
</protein>
<dbReference type="InterPro" id="IPR012936">
    <property type="entry name" value="Erv_C"/>
</dbReference>